<sequence>MTSSVNSPSQSTPVAFAASKYNFYFRHYALCGEWLRKHGFHGLQPLPFEFNLQSASLPRPKSKPHFKSNTETINDSKIGNSFINAKKDVAVKQVKNLIQPKTQTIEHRPVIVSTERIHFNTQEIDEDYLRAVEINRRHVAERDQHKYSNGSHTVQSGKKLWNNQISGISAEAVMTTPHNNANVTTSKKFVKRFQKNHNDRRVTCWQEQLREQERDRWRAEYDGIYGAHNSNGIAAVKAKETDLQIGFDQFCDRNKPKFWPQLPVRIHFNG</sequence>
<protein>
    <submittedName>
        <fullName evidence="1">Uncharacterized protein</fullName>
    </submittedName>
</protein>
<evidence type="ECO:0000313" key="1">
    <source>
        <dbReference type="EMBL" id="KAJ6219462.1"/>
    </source>
</evidence>
<name>A0A9Q0M7N2_BLOTA</name>
<gene>
    <name evidence="1" type="ORF">RDWZM_005274</name>
</gene>
<comment type="caution">
    <text evidence="1">The sequence shown here is derived from an EMBL/GenBank/DDBJ whole genome shotgun (WGS) entry which is preliminary data.</text>
</comment>
<dbReference type="EMBL" id="JAPWDV010000002">
    <property type="protein sequence ID" value="KAJ6219462.1"/>
    <property type="molecule type" value="Genomic_DNA"/>
</dbReference>
<dbReference type="Proteomes" id="UP001142055">
    <property type="component" value="Chromosome 2"/>
</dbReference>
<accession>A0A9Q0M7N2</accession>
<reference evidence="1" key="1">
    <citation type="submission" date="2022-12" db="EMBL/GenBank/DDBJ databases">
        <title>Genome assemblies of Blomia tropicalis.</title>
        <authorList>
            <person name="Cui Y."/>
        </authorList>
    </citation>
    <scope>NUCLEOTIDE SEQUENCE</scope>
    <source>
        <tissue evidence="1">Adult mites</tissue>
    </source>
</reference>
<keyword evidence="2" id="KW-1185">Reference proteome</keyword>
<organism evidence="1 2">
    <name type="scientific">Blomia tropicalis</name>
    <name type="common">Mite</name>
    <dbReference type="NCBI Taxonomy" id="40697"/>
    <lineage>
        <taxon>Eukaryota</taxon>
        <taxon>Metazoa</taxon>
        <taxon>Ecdysozoa</taxon>
        <taxon>Arthropoda</taxon>
        <taxon>Chelicerata</taxon>
        <taxon>Arachnida</taxon>
        <taxon>Acari</taxon>
        <taxon>Acariformes</taxon>
        <taxon>Sarcoptiformes</taxon>
        <taxon>Astigmata</taxon>
        <taxon>Glycyphagoidea</taxon>
        <taxon>Echimyopodidae</taxon>
        <taxon>Blomia</taxon>
    </lineage>
</organism>
<proteinExistence type="predicted"/>
<dbReference type="AlphaFoldDB" id="A0A9Q0M7N2"/>
<evidence type="ECO:0000313" key="2">
    <source>
        <dbReference type="Proteomes" id="UP001142055"/>
    </source>
</evidence>